<evidence type="ECO:0000259" key="1">
    <source>
        <dbReference type="PROSITE" id="PS50106"/>
    </source>
</evidence>
<evidence type="ECO:0000313" key="3">
    <source>
        <dbReference type="Proteomes" id="UP000593890"/>
    </source>
</evidence>
<dbReference type="RefSeq" id="WP_215533634.1">
    <property type="nucleotide sequence ID" value="NZ_AP023321.1"/>
</dbReference>
<dbReference type="Gene3D" id="3.20.20.70">
    <property type="entry name" value="Aldolase class I"/>
    <property type="match status" value="1"/>
</dbReference>
<sequence length="439" mass="48849">MPVVIYDIEAGSLAAKAGIVPGETLLSINGREVNDVLDYRFLIVDRHLDLSLVRPDGEEHHVILRKSEYDDPGLLFETYLMDKQRTCRNKCVFCFIDQLPKGMRESLYFKDDDARLSFLFGNYITLTNLSDKELQRIIEMHISPVNISVHTTDPELRCRMMGNRFAGEALRHLWHLAEAGTHINCQMVLCPGLNDGPQLDRTLADLTPLYPAVQSIAAVPVGLTDHREGLYPLTGYTPEGAAAVIDQIDAFGDRCVEQFGSRICYAADEFYLKAGRPLPPPSFYEDFCQLENGVGTITLLKDQFMDALHYEDFQLDHPREVTIATGVSVAPTIQSLIDEAVKKWHNLTVHVVPIVNTFFGTSINVSGLVTGTDLKRQLKGRRLGSEVLIPSSMLRFEGDLFLDDVSVTELAETLEVPITPVSVDDGQNLLDAILGIGTN</sequence>
<dbReference type="SUPFAM" id="SSF102114">
    <property type="entry name" value="Radical SAM enzymes"/>
    <property type="match status" value="1"/>
</dbReference>
<gene>
    <name evidence="2" type="ORF">C12CBH8_08560</name>
</gene>
<dbReference type="Pfam" id="PF19238">
    <property type="entry name" value="Radical_SAM_2"/>
    <property type="match status" value="1"/>
</dbReference>
<dbReference type="InterPro" id="IPR013785">
    <property type="entry name" value="Aldolase_TIM"/>
</dbReference>
<reference evidence="3" key="1">
    <citation type="submission" date="2020-07" db="EMBL/GenBank/DDBJ databases">
        <title>Complete genome sequencing of Clostridia bacterium strain 12CBH8.</title>
        <authorList>
            <person name="Sakamoto M."/>
            <person name="Murakami T."/>
            <person name="Mori H."/>
        </authorList>
    </citation>
    <scope>NUCLEOTIDE SEQUENCE [LARGE SCALE GENOMIC DNA]</scope>
    <source>
        <strain evidence="3">12CBH8</strain>
    </source>
</reference>
<dbReference type="InterPro" id="IPR045375">
    <property type="entry name" value="Put_radical_SAM-like_N"/>
</dbReference>
<accession>A0A7I8D0C6</accession>
<protein>
    <submittedName>
        <fullName evidence="2">Radical SAM protein</fullName>
    </submittedName>
</protein>
<proteinExistence type="predicted"/>
<dbReference type="AlphaFoldDB" id="A0A7I8D0C6"/>
<dbReference type="Pfam" id="PF17820">
    <property type="entry name" value="PDZ_6"/>
    <property type="match status" value="1"/>
</dbReference>
<dbReference type="PROSITE" id="PS50106">
    <property type="entry name" value="PDZ"/>
    <property type="match status" value="1"/>
</dbReference>
<feature type="domain" description="PDZ" evidence="1">
    <location>
        <begin position="1"/>
        <end position="36"/>
    </location>
</feature>
<organism evidence="2 3">
    <name type="scientific">Solibaculum mannosilyticum</name>
    <dbReference type="NCBI Taxonomy" id="2780922"/>
    <lineage>
        <taxon>Bacteria</taxon>
        <taxon>Bacillati</taxon>
        <taxon>Bacillota</taxon>
        <taxon>Clostridia</taxon>
        <taxon>Eubacteriales</taxon>
        <taxon>Oscillospiraceae</taxon>
        <taxon>Solibaculum</taxon>
    </lineage>
</organism>
<dbReference type="InterPro" id="IPR001478">
    <property type="entry name" value="PDZ"/>
</dbReference>
<dbReference type="Pfam" id="PF04459">
    <property type="entry name" value="DUF512"/>
    <property type="match status" value="1"/>
</dbReference>
<dbReference type="InterPro" id="IPR058240">
    <property type="entry name" value="rSAM_sf"/>
</dbReference>
<dbReference type="Proteomes" id="UP000593890">
    <property type="component" value="Chromosome"/>
</dbReference>
<name>A0A7I8D0C6_9FIRM</name>
<dbReference type="EMBL" id="AP023321">
    <property type="protein sequence ID" value="BCI60217.1"/>
    <property type="molecule type" value="Genomic_DNA"/>
</dbReference>
<dbReference type="KEGG" id="sman:C12CBH8_08560"/>
<keyword evidence="3" id="KW-1185">Reference proteome</keyword>
<dbReference type="InterPro" id="IPR036034">
    <property type="entry name" value="PDZ_sf"/>
</dbReference>
<dbReference type="Gene3D" id="2.30.42.10">
    <property type="match status" value="1"/>
</dbReference>
<dbReference type="InterPro" id="IPR041489">
    <property type="entry name" value="PDZ_6"/>
</dbReference>
<dbReference type="InterPro" id="IPR007549">
    <property type="entry name" value="DUF512"/>
</dbReference>
<evidence type="ECO:0000313" key="2">
    <source>
        <dbReference type="EMBL" id="BCI60217.1"/>
    </source>
</evidence>
<dbReference type="SUPFAM" id="SSF50156">
    <property type="entry name" value="PDZ domain-like"/>
    <property type="match status" value="1"/>
</dbReference>